<dbReference type="SUPFAM" id="SSF81321">
    <property type="entry name" value="Family A G protein-coupled receptor-like"/>
    <property type="match status" value="1"/>
</dbReference>
<feature type="transmembrane region" description="Helical" evidence="1">
    <location>
        <begin position="137"/>
        <end position="157"/>
    </location>
</feature>
<dbReference type="UCSC" id="K08G2.13">
    <property type="organism name" value="c. elegans"/>
</dbReference>
<dbReference type="PANTHER" id="PTHR22941:SF36">
    <property type="entry name" value="SERPENTINE RECEPTOR, CLASS H"/>
    <property type="match status" value="1"/>
</dbReference>
<dbReference type="GeneID" id="3565726"/>
<feature type="transmembrane region" description="Helical" evidence="1">
    <location>
        <begin position="239"/>
        <end position="265"/>
    </location>
</feature>
<dbReference type="RefSeq" id="NP_001024040.1">
    <property type="nucleotide sequence ID" value="NM_001028869.2"/>
</dbReference>
<dbReference type="EMBL" id="BX284605">
    <property type="protein sequence ID" value="CAE11310.1"/>
    <property type="molecule type" value="Genomic_DNA"/>
</dbReference>
<feature type="transmembrane region" description="Helical" evidence="1">
    <location>
        <begin position="195"/>
        <end position="219"/>
    </location>
</feature>
<evidence type="ECO:0000313" key="3">
    <source>
        <dbReference type="Proteomes" id="UP000001940"/>
    </source>
</evidence>
<proteinExistence type="predicted"/>
<feature type="transmembrane region" description="Helical" evidence="1">
    <location>
        <begin position="96"/>
        <end position="116"/>
    </location>
</feature>
<organism evidence="2 3">
    <name type="scientific">Caenorhabditis elegans</name>
    <dbReference type="NCBI Taxonomy" id="6239"/>
    <lineage>
        <taxon>Eukaryota</taxon>
        <taxon>Metazoa</taxon>
        <taxon>Ecdysozoa</taxon>
        <taxon>Nematoda</taxon>
        <taxon>Chromadorea</taxon>
        <taxon>Rhabditida</taxon>
        <taxon>Rhabditina</taxon>
        <taxon>Rhabditomorpha</taxon>
        <taxon>Rhabditoidea</taxon>
        <taxon>Rhabditidae</taxon>
        <taxon>Peloderinae</taxon>
        <taxon>Caenorhabditis</taxon>
    </lineage>
</organism>
<feature type="transmembrane region" description="Helical" evidence="1">
    <location>
        <begin position="18"/>
        <end position="38"/>
    </location>
</feature>
<keyword evidence="2" id="KW-0675">Receptor</keyword>
<evidence type="ECO:0000313" key="2">
    <source>
        <dbReference type="EMBL" id="CAE11310.1"/>
    </source>
</evidence>
<dbReference type="InterPro" id="IPR019422">
    <property type="entry name" value="7TM_GPCR_serpentine_rcpt_Srh"/>
</dbReference>
<dbReference type="KEGG" id="cel:CELE_K08G2.13"/>
<feature type="transmembrane region" description="Helical" evidence="1">
    <location>
        <begin position="50"/>
        <end position="76"/>
    </location>
</feature>
<dbReference type="WormBase" id="K08G2.13">
    <property type="protein sequence ID" value="CE34490"/>
    <property type="gene ID" value="WBGene00005365"/>
    <property type="gene designation" value="srh-149"/>
</dbReference>
<dbReference type="PhylomeDB" id="Q7YXA7"/>
<dbReference type="HOGENOM" id="CLU_042960_1_0_1"/>
<keyword evidence="1" id="KW-1133">Transmembrane helix</keyword>
<keyword evidence="1" id="KW-0812">Transmembrane</keyword>
<dbReference type="CTD" id="3565726"/>
<dbReference type="eggNOG" id="ENOG502SY7B">
    <property type="taxonomic scope" value="Eukaryota"/>
</dbReference>
<name>Q7YXA7_CAEEL</name>
<accession>Q7YXA7</accession>
<dbReference type="PANTHER" id="PTHR22941">
    <property type="entry name" value="SERPENTINE RECEPTOR"/>
    <property type="match status" value="1"/>
</dbReference>
<dbReference type="Pfam" id="PF10318">
    <property type="entry name" value="7TM_GPCR_Srh"/>
    <property type="match status" value="1"/>
</dbReference>
<dbReference type="OrthoDB" id="5860679at2759"/>
<dbReference type="Proteomes" id="UP000001940">
    <property type="component" value="Chromosome V"/>
</dbReference>
<reference evidence="2 3" key="1">
    <citation type="journal article" date="1998" name="Science">
        <title>Genome sequence of the nematode C. elegans: a platform for investigating biology.</title>
        <authorList>
            <consortium name="The C. elegans sequencing consortium"/>
            <person name="Sulson J.E."/>
            <person name="Waterston R."/>
        </authorList>
    </citation>
    <scope>NUCLEOTIDE SEQUENCE [LARGE SCALE GENOMIC DNA]</scope>
    <source>
        <strain evidence="2 3">Bristol N2</strain>
    </source>
</reference>
<feature type="transmembrane region" description="Helical" evidence="1">
    <location>
        <begin position="277"/>
        <end position="296"/>
    </location>
</feature>
<sequence>MCSTSLDFLASDEVYSKILHTLTMIEVVTHSLGAYIIISKTPKKLESVKTCMLLLHFVGAFVDVYFSILTMPVLHLPVCGGHPLGVLALLGVPTSLQTYVGISAIGGVIATILIFLDDRRYRLIHGHKTSTTRKWHRLLYVTAQYFLTAAFPAPIFLNLPDQEYGKLMSRNINTCIASDVFNHPNFFLLGLTGKYIVICIVSALSLLHFQILLQIGLIFRQLLKNRPVSRNKNRLQNQYFVAMSIQLVIPIVILAFPVVHIVLSIYLGYHNQGANNLAFIIISLHGVLSTITMLMVHRPYRKSIFEMLHVESYHTAESRERHIWRLQSRRSLHQF</sequence>
<dbReference type="PaxDb" id="6239-K08G2.13"/>
<gene>
    <name evidence="2 4" type="primary">srh-149</name>
    <name evidence="2" type="ORF">CELE_K08G2.13</name>
    <name evidence="4" type="ORF">K08G2.13</name>
</gene>
<evidence type="ECO:0000256" key="1">
    <source>
        <dbReference type="SAM" id="Phobius"/>
    </source>
</evidence>
<dbReference type="InterPro" id="IPR053220">
    <property type="entry name" value="Nematode_rcpt-like_serp_H"/>
</dbReference>
<dbReference type="AlphaFoldDB" id="Q7YXA7"/>
<protein>
    <submittedName>
        <fullName evidence="2">Serpentine Receptor, class H</fullName>
    </submittedName>
</protein>
<dbReference type="AGR" id="WB:WBGene00005365"/>
<keyword evidence="3" id="KW-1185">Reference proteome</keyword>
<dbReference type="InParanoid" id="Q7YXA7"/>
<keyword evidence="1" id="KW-0472">Membrane</keyword>
<evidence type="ECO:0000313" key="4">
    <source>
        <dbReference type="WormBase" id="K08G2.13"/>
    </source>
</evidence>